<name>A0A1M6H309_9FIRM</name>
<dbReference type="SUPFAM" id="SSF56281">
    <property type="entry name" value="Metallo-hydrolase/oxidoreductase"/>
    <property type="match status" value="1"/>
</dbReference>
<dbReference type="Proteomes" id="UP000184442">
    <property type="component" value="Unassembled WGS sequence"/>
</dbReference>
<dbReference type="STRING" id="1122184.SAMN02745176_02628"/>
<protein>
    <submittedName>
        <fullName evidence="1">L-ascorbate metabolism protein UlaG, beta-lactamase superfamily</fullName>
    </submittedName>
</protein>
<organism evidence="1 2">
    <name type="scientific">Lutispora thermophila DSM 19022</name>
    <dbReference type="NCBI Taxonomy" id="1122184"/>
    <lineage>
        <taxon>Bacteria</taxon>
        <taxon>Bacillati</taxon>
        <taxon>Bacillota</taxon>
        <taxon>Clostridia</taxon>
        <taxon>Lutisporales</taxon>
        <taxon>Lutisporaceae</taxon>
        <taxon>Lutispora</taxon>
    </lineage>
</organism>
<evidence type="ECO:0000313" key="2">
    <source>
        <dbReference type="Proteomes" id="UP000184442"/>
    </source>
</evidence>
<dbReference type="PANTHER" id="PTHR42967:SF1">
    <property type="entry name" value="MBL FOLD METALLO-HYDROLASE"/>
    <property type="match status" value="1"/>
</dbReference>
<dbReference type="AlphaFoldDB" id="A0A1M6H309"/>
<dbReference type="Pfam" id="PF13483">
    <property type="entry name" value="Lactamase_B_3"/>
    <property type="match status" value="1"/>
</dbReference>
<dbReference type="EMBL" id="FQZS01000018">
    <property type="protein sequence ID" value="SHJ16583.1"/>
    <property type="molecule type" value="Genomic_DNA"/>
</dbReference>
<keyword evidence="2" id="KW-1185">Reference proteome</keyword>
<reference evidence="1 2" key="1">
    <citation type="submission" date="2016-11" db="EMBL/GenBank/DDBJ databases">
        <authorList>
            <person name="Jaros S."/>
            <person name="Januszkiewicz K."/>
            <person name="Wedrychowicz H."/>
        </authorList>
    </citation>
    <scope>NUCLEOTIDE SEQUENCE [LARGE SCALE GENOMIC DNA]</scope>
    <source>
        <strain evidence="1 2">DSM 19022</strain>
    </source>
</reference>
<sequence length="226" mass="26662">MKNVKIQYLFNSGFSVETEKHQLIFDYYKGSPRLTQKDTIVFASHGHPDHYNPDILKWKSNKENIKYIFSHDIQLNRPDESITFMSPDEETRIDDTHIKALGSTDLGVSFLIAIDGLTIFHAGDLNWWYWWDDTPEEIRVMEEAFKKEIHKLRDTNINIAFFPVDPRLRHNYSLGGEYFIKEIRPEYFIPMHFGEDYAAIKSFMEKVKDYSTKVVEISAKDQEINL</sequence>
<proteinExistence type="predicted"/>
<dbReference type="RefSeq" id="WP_333782611.1">
    <property type="nucleotide sequence ID" value="NZ_FQZS01000018.1"/>
</dbReference>
<dbReference type="Gene3D" id="3.60.15.10">
    <property type="entry name" value="Ribonuclease Z/Hydroxyacylglutathione hydrolase-like"/>
    <property type="match status" value="1"/>
</dbReference>
<gene>
    <name evidence="1" type="ORF">SAMN02745176_02628</name>
</gene>
<dbReference type="InterPro" id="IPR036866">
    <property type="entry name" value="RibonucZ/Hydroxyglut_hydro"/>
</dbReference>
<accession>A0A1M6H309</accession>
<evidence type="ECO:0000313" key="1">
    <source>
        <dbReference type="EMBL" id="SHJ16583.1"/>
    </source>
</evidence>
<dbReference type="PANTHER" id="PTHR42967">
    <property type="entry name" value="METAL DEPENDENT HYDROLASE"/>
    <property type="match status" value="1"/>
</dbReference>